<keyword evidence="12 13" id="KW-0472">Membrane</keyword>
<feature type="transmembrane region" description="Helical" evidence="13">
    <location>
        <begin position="20"/>
        <end position="39"/>
    </location>
</feature>
<keyword evidence="10 13" id="KW-1133">Transmembrane helix</keyword>
<dbReference type="NCBIfam" id="TIGR00739">
    <property type="entry name" value="yajC"/>
    <property type="match status" value="1"/>
</dbReference>
<evidence type="ECO:0000256" key="13">
    <source>
        <dbReference type="SAM" id="Phobius"/>
    </source>
</evidence>
<dbReference type="Proteomes" id="UP000590524">
    <property type="component" value="Unassembled WGS sequence"/>
</dbReference>
<reference evidence="14 15" key="1">
    <citation type="submission" date="2020-08" db="EMBL/GenBank/DDBJ databases">
        <title>Genomic Encyclopedia of Type Strains, Phase IV (KMG-IV): sequencing the most valuable type-strain genomes for metagenomic binning, comparative biology and taxonomic classification.</title>
        <authorList>
            <person name="Goeker M."/>
        </authorList>
    </citation>
    <scope>NUCLEOTIDE SEQUENCE [LARGE SCALE GENOMIC DNA]</scope>
    <source>
        <strain evidence="14 15">DSM 19371</strain>
    </source>
</reference>
<comment type="similarity">
    <text evidence="3">Belongs to the YajC family.</text>
</comment>
<dbReference type="PANTHER" id="PTHR33909">
    <property type="entry name" value="SEC TRANSLOCON ACCESSORY COMPLEX SUBUNIT YAJC"/>
    <property type="match status" value="1"/>
</dbReference>
<protein>
    <recommendedName>
        <fullName evidence="5">Sec translocon accessory complex subunit YajC</fullName>
    </recommendedName>
</protein>
<evidence type="ECO:0000256" key="1">
    <source>
        <dbReference type="ARBA" id="ARBA00002061"/>
    </source>
</evidence>
<keyword evidence="7" id="KW-1003">Cell membrane</keyword>
<evidence type="ECO:0000256" key="5">
    <source>
        <dbReference type="ARBA" id="ARBA00014962"/>
    </source>
</evidence>
<evidence type="ECO:0000313" key="15">
    <source>
        <dbReference type="Proteomes" id="UP000590524"/>
    </source>
</evidence>
<dbReference type="PANTHER" id="PTHR33909:SF1">
    <property type="entry name" value="SEC TRANSLOCON ACCESSORY COMPLEX SUBUNIT YAJC"/>
    <property type="match status" value="1"/>
</dbReference>
<keyword evidence="8 13" id="KW-0812">Transmembrane</keyword>
<keyword evidence="6" id="KW-0813">Transport</keyword>
<comment type="caution">
    <text evidence="14">The sequence shown here is derived from an EMBL/GenBank/DDBJ whole genome shotgun (WGS) entry which is preliminary data.</text>
</comment>
<dbReference type="InterPro" id="IPR003849">
    <property type="entry name" value="Preprotein_translocase_YajC"/>
</dbReference>
<evidence type="ECO:0000256" key="9">
    <source>
        <dbReference type="ARBA" id="ARBA00022927"/>
    </source>
</evidence>
<proteinExistence type="inferred from homology"/>
<evidence type="ECO:0000313" key="14">
    <source>
        <dbReference type="EMBL" id="MBB4147560.1"/>
    </source>
</evidence>
<dbReference type="EMBL" id="JACIEU010000005">
    <property type="protein sequence ID" value="MBB4147560.1"/>
    <property type="molecule type" value="Genomic_DNA"/>
</dbReference>
<evidence type="ECO:0000256" key="2">
    <source>
        <dbReference type="ARBA" id="ARBA00004162"/>
    </source>
</evidence>
<dbReference type="GO" id="GO:0005886">
    <property type="term" value="C:plasma membrane"/>
    <property type="evidence" value="ECO:0007669"/>
    <property type="project" value="UniProtKB-SubCell"/>
</dbReference>
<evidence type="ECO:0000256" key="8">
    <source>
        <dbReference type="ARBA" id="ARBA00022692"/>
    </source>
</evidence>
<dbReference type="RefSeq" id="WP_188081403.1">
    <property type="nucleotide sequence ID" value="NZ_JACIEU010000005.1"/>
</dbReference>
<dbReference type="Pfam" id="PF02699">
    <property type="entry name" value="YajC"/>
    <property type="match status" value="1"/>
</dbReference>
<dbReference type="PRINTS" id="PR01853">
    <property type="entry name" value="YAJCTRNLCASE"/>
</dbReference>
<comment type="function">
    <text evidence="1">The SecYEG-SecDF-YajC-YidC holo-translocon (HTL) protein secretase/insertase is a supercomplex required for protein secretion, insertion of proteins into membranes, and assembly of membrane protein complexes. While the SecYEG complex is essential for assembly of a number of proteins and complexes, the SecDF-YajC-YidC subcomplex facilitates these functions.</text>
</comment>
<evidence type="ECO:0000256" key="6">
    <source>
        <dbReference type="ARBA" id="ARBA00022448"/>
    </source>
</evidence>
<accession>A0A7W6LNE6</accession>
<comment type="subunit">
    <text evidence="4">Part of the SecDF-YidC-YajC translocase complex. The SecDF-YidC-YajC translocase forms a supercomplex with SecYEG, called the holo-translocon (HTL).</text>
</comment>
<evidence type="ECO:0000256" key="11">
    <source>
        <dbReference type="ARBA" id="ARBA00023010"/>
    </source>
</evidence>
<evidence type="ECO:0000256" key="3">
    <source>
        <dbReference type="ARBA" id="ARBA00006742"/>
    </source>
</evidence>
<keyword evidence="9" id="KW-0653">Protein transport</keyword>
<evidence type="ECO:0000256" key="10">
    <source>
        <dbReference type="ARBA" id="ARBA00022989"/>
    </source>
</evidence>
<gene>
    <name evidence="14" type="ORF">GGQ90_001335</name>
</gene>
<comment type="subcellular location">
    <subcellularLocation>
        <location evidence="2">Cell membrane</location>
        <topology evidence="2">Single-pass membrane protein</topology>
    </subcellularLocation>
</comment>
<evidence type="ECO:0000256" key="4">
    <source>
        <dbReference type="ARBA" id="ARBA00011718"/>
    </source>
</evidence>
<dbReference type="AlphaFoldDB" id="A0A7W6LNE6"/>
<organism evidence="14 15">
    <name type="scientific">Sphingobium scionense</name>
    <dbReference type="NCBI Taxonomy" id="1404341"/>
    <lineage>
        <taxon>Bacteria</taxon>
        <taxon>Pseudomonadati</taxon>
        <taxon>Pseudomonadota</taxon>
        <taxon>Alphaproteobacteria</taxon>
        <taxon>Sphingomonadales</taxon>
        <taxon>Sphingomonadaceae</taxon>
        <taxon>Sphingobium</taxon>
    </lineage>
</organism>
<dbReference type="SMART" id="SM01323">
    <property type="entry name" value="YajC"/>
    <property type="match status" value="1"/>
</dbReference>
<keyword evidence="15" id="KW-1185">Reference proteome</keyword>
<keyword evidence="11" id="KW-0811">Translocation</keyword>
<name>A0A7W6LNE6_9SPHN</name>
<sequence>MFITPAFAQTAGGQASGAGVLVQMAPLVLIFVVFYFLLIRPQQKKMKEHKGKIDAVQKGDQVVTGGGLVGKVARVDDIYVDIELAPGMKVKAVKSTLADVIDPTTAKPAND</sequence>
<evidence type="ECO:0000256" key="7">
    <source>
        <dbReference type="ARBA" id="ARBA00022475"/>
    </source>
</evidence>
<evidence type="ECO:0000256" key="12">
    <source>
        <dbReference type="ARBA" id="ARBA00023136"/>
    </source>
</evidence>
<dbReference type="GO" id="GO:0015031">
    <property type="term" value="P:protein transport"/>
    <property type="evidence" value="ECO:0007669"/>
    <property type="project" value="UniProtKB-KW"/>
</dbReference>